<reference evidence="1" key="1">
    <citation type="submission" date="2020-07" db="EMBL/GenBank/DDBJ databases">
        <title>Multicomponent nature underlies the extraordinary mechanical properties of spider dragline silk.</title>
        <authorList>
            <person name="Kono N."/>
            <person name="Nakamura H."/>
            <person name="Mori M."/>
            <person name="Yoshida Y."/>
            <person name="Ohtoshi R."/>
            <person name="Malay A.D."/>
            <person name="Moran D.A.P."/>
            <person name="Tomita M."/>
            <person name="Numata K."/>
            <person name="Arakawa K."/>
        </authorList>
    </citation>
    <scope>NUCLEOTIDE SEQUENCE</scope>
</reference>
<dbReference type="GO" id="GO:0000729">
    <property type="term" value="P:DNA double-strand break processing"/>
    <property type="evidence" value="ECO:0007669"/>
    <property type="project" value="TreeGrafter"/>
</dbReference>
<dbReference type="GO" id="GO:0006303">
    <property type="term" value="P:double-strand break repair via nonhomologous end joining"/>
    <property type="evidence" value="ECO:0007669"/>
    <property type="project" value="TreeGrafter"/>
</dbReference>
<name>A0A8X6HWF5_TRICU</name>
<dbReference type="GO" id="GO:0000793">
    <property type="term" value="C:condensed chromosome"/>
    <property type="evidence" value="ECO:0007669"/>
    <property type="project" value="TreeGrafter"/>
</dbReference>
<proteinExistence type="predicted"/>
<dbReference type="GO" id="GO:0003697">
    <property type="term" value="F:single-stranded DNA binding"/>
    <property type="evidence" value="ECO:0007669"/>
    <property type="project" value="TreeGrafter"/>
</dbReference>
<evidence type="ECO:0000313" key="2">
    <source>
        <dbReference type="Proteomes" id="UP000887116"/>
    </source>
</evidence>
<dbReference type="GO" id="GO:0003690">
    <property type="term" value="F:double-stranded DNA binding"/>
    <property type="evidence" value="ECO:0007669"/>
    <property type="project" value="TreeGrafter"/>
</dbReference>
<dbReference type="AlphaFoldDB" id="A0A8X6HWF5"/>
<dbReference type="PANTHER" id="PTHR46060:SF2">
    <property type="entry name" value="HISTONE-LYSINE N-METHYLTRANSFERASE SETMAR"/>
    <property type="match status" value="1"/>
</dbReference>
<dbReference type="EMBL" id="BMAO01009498">
    <property type="protein sequence ID" value="GFR31292.1"/>
    <property type="molecule type" value="Genomic_DNA"/>
</dbReference>
<dbReference type="PANTHER" id="PTHR46060">
    <property type="entry name" value="MARINER MOS1 TRANSPOSASE-LIKE PROTEIN"/>
    <property type="match status" value="1"/>
</dbReference>
<dbReference type="GO" id="GO:0044547">
    <property type="term" value="F:DNA topoisomerase binding"/>
    <property type="evidence" value="ECO:0007669"/>
    <property type="project" value="TreeGrafter"/>
</dbReference>
<comment type="caution">
    <text evidence="1">The sequence shown here is derived from an EMBL/GenBank/DDBJ whole genome shotgun (WGS) entry which is preliminary data.</text>
</comment>
<dbReference type="GO" id="GO:0044774">
    <property type="term" value="P:mitotic DNA integrity checkpoint signaling"/>
    <property type="evidence" value="ECO:0007669"/>
    <property type="project" value="TreeGrafter"/>
</dbReference>
<dbReference type="InterPro" id="IPR052709">
    <property type="entry name" value="Transposase-MT_Hybrid"/>
</dbReference>
<dbReference type="Proteomes" id="UP000887116">
    <property type="component" value="Unassembled WGS sequence"/>
</dbReference>
<dbReference type="GO" id="GO:0015074">
    <property type="term" value="P:DNA integration"/>
    <property type="evidence" value="ECO:0007669"/>
    <property type="project" value="TreeGrafter"/>
</dbReference>
<evidence type="ECO:0000313" key="1">
    <source>
        <dbReference type="EMBL" id="GFR31292.1"/>
    </source>
</evidence>
<dbReference type="GO" id="GO:0046975">
    <property type="term" value="F:histone H3K36 methyltransferase activity"/>
    <property type="evidence" value="ECO:0007669"/>
    <property type="project" value="TreeGrafter"/>
</dbReference>
<sequence length="92" mass="11100">MDEDRHWTLIEVERASRIEKRTVHRILRNNQHLRKIAARGVPHARTEVQRWLRYAICSNHFAHWQQDGDQFLSRVITIDEFWAIAHGPELKH</sequence>
<dbReference type="GO" id="GO:0031297">
    <property type="term" value="P:replication fork processing"/>
    <property type="evidence" value="ECO:0007669"/>
    <property type="project" value="TreeGrafter"/>
</dbReference>
<keyword evidence="2" id="KW-1185">Reference proteome</keyword>
<dbReference type="GO" id="GO:0035861">
    <property type="term" value="C:site of double-strand break"/>
    <property type="evidence" value="ECO:0007669"/>
    <property type="project" value="TreeGrafter"/>
</dbReference>
<accession>A0A8X6HWF5</accession>
<dbReference type="GO" id="GO:0000014">
    <property type="term" value="F:single-stranded DNA endodeoxyribonuclease activity"/>
    <property type="evidence" value="ECO:0007669"/>
    <property type="project" value="TreeGrafter"/>
</dbReference>
<protein>
    <recommendedName>
        <fullName evidence="3">Transposase</fullName>
    </recommendedName>
</protein>
<organism evidence="1 2">
    <name type="scientific">Trichonephila clavata</name>
    <name type="common">Joro spider</name>
    <name type="synonym">Nephila clavata</name>
    <dbReference type="NCBI Taxonomy" id="2740835"/>
    <lineage>
        <taxon>Eukaryota</taxon>
        <taxon>Metazoa</taxon>
        <taxon>Ecdysozoa</taxon>
        <taxon>Arthropoda</taxon>
        <taxon>Chelicerata</taxon>
        <taxon>Arachnida</taxon>
        <taxon>Araneae</taxon>
        <taxon>Araneomorphae</taxon>
        <taxon>Entelegynae</taxon>
        <taxon>Araneoidea</taxon>
        <taxon>Nephilidae</taxon>
        <taxon>Trichonephila</taxon>
    </lineage>
</organism>
<dbReference type="OrthoDB" id="10017160at2759"/>
<dbReference type="GO" id="GO:0042800">
    <property type="term" value="F:histone H3K4 methyltransferase activity"/>
    <property type="evidence" value="ECO:0007669"/>
    <property type="project" value="TreeGrafter"/>
</dbReference>
<gene>
    <name evidence="1" type="primary">C0J52_17801</name>
    <name evidence="1" type="ORF">TNCT_10611</name>
</gene>
<evidence type="ECO:0008006" key="3">
    <source>
        <dbReference type="Google" id="ProtNLM"/>
    </source>
</evidence>
<dbReference type="GO" id="GO:0005634">
    <property type="term" value="C:nucleus"/>
    <property type="evidence" value="ECO:0007669"/>
    <property type="project" value="TreeGrafter"/>
</dbReference>